<dbReference type="Pfam" id="PF02698">
    <property type="entry name" value="DUF218"/>
    <property type="match status" value="1"/>
</dbReference>
<gene>
    <name evidence="2" type="ORF">NCTC11087_00638</name>
</gene>
<proteinExistence type="predicted"/>
<sequence>MIVKMLLVLFILFVVCLLLVYLHYFPAIPRRKENYPYALLLGCPSHNDGSYATSQIRRCELAMEAYKKGYFDTLIISGGAVKNEYVESLQMEKYIRKRISMPIVCETKARNTWENFQFTKEKIGDVPVLILSSGTHIRRACAIGKSFFKEYSGLWYPDHKPKHILREIASRCIYISIEYKKKKATKHIVS</sequence>
<dbReference type="GO" id="GO:0005886">
    <property type="term" value="C:plasma membrane"/>
    <property type="evidence" value="ECO:0007669"/>
    <property type="project" value="TreeGrafter"/>
</dbReference>
<keyword evidence="3" id="KW-1185">Reference proteome</keyword>
<evidence type="ECO:0000313" key="3">
    <source>
        <dbReference type="Proteomes" id="UP000255523"/>
    </source>
</evidence>
<dbReference type="PANTHER" id="PTHR30336:SF20">
    <property type="entry name" value="DUF218 DOMAIN-CONTAINING PROTEIN"/>
    <property type="match status" value="1"/>
</dbReference>
<organism evidence="2 3">
    <name type="scientific">Faecalicoccus pleomorphus</name>
    <dbReference type="NCBI Taxonomy" id="1323"/>
    <lineage>
        <taxon>Bacteria</taxon>
        <taxon>Bacillati</taxon>
        <taxon>Bacillota</taxon>
        <taxon>Erysipelotrichia</taxon>
        <taxon>Erysipelotrichales</taxon>
        <taxon>Erysipelotrichaceae</taxon>
        <taxon>Faecalicoccus</taxon>
    </lineage>
</organism>
<dbReference type="AlphaFoldDB" id="A0A380LPK0"/>
<dbReference type="InterPro" id="IPR051599">
    <property type="entry name" value="Cell_Envelope_Assoc"/>
</dbReference>
<dbReference type="InterPro" id="IPR003848">
    <property type="entry name" value="DUF218"/>
</dbReference>
<dbReference type="GeneID" id="77461619"/>
<dbReference type="EMBL" id="UHFX01000003">
    <property type="protein sequence ID" value="SUO03766.1"/>
    <property type="molecule type" value="Genomic_DNA"/>
</dbReference>
<evidence type="ECO:0000313" key="2">
    <source>
        <dbReference type="EMBL" id="SUO03766.1"/>
    </source>
</evidence>
<dbReference type="RefSeq" id="WP_022789140.1">
    <property type="nucleotide sequence ID" value="NZ_UHFX01000003.1"/>
</dbReference>
<protein>
    <submittedName>
        <fullName evidence="2">DUF218 domain</fullName>
    </submittedName>
</protein>
<dbReference type="Proteomes" id="UP000255523">
    <property type="component" value="Unassembled WGS sequence"/>
</dbReference>
<dbReference type="Gene3D" id="3.40.50.620">
    <property type="entry name" value="HUPs"/>
    <property type="match status" value="1"/>
</dbReference>
<dbReference type="CDD" id="cd06259">
    <property type="entry name" value="YdcF-like"/>
    <property type="match status" value="1"/>
</dbReference>
<accession>A0A380LPK0</accession>
<evidence type="ECO:0000259" key="1">
    <source>
        <dbReference type="Pfam" id="PF02698"/>
    </source>
</evidence>
<name>A0A380LPK0_9FIRM</name>
<feature type="domain" description="DUF218" evidence="1">
    <location>
        <begin position="54"/>
        <end position="147"/>
    </location>
</feature>
<reference evidence="2 3" key="1">
    <citation type="submission" date="2018-06" db="EMBL/GenBank/DDBJ databases">
        <authorList>
            <consortium name="Pathogen Informatics"/>
            <person name="Doyle S."/>
        </authorList>
    </citation>
    <scope>NUCLEOTIDE SEQUENCE [LARGE SCALE GENOMIC DNA]</scope>
    <source>
        <strain evidence="2 3">NCTC11087</strain>
    </source>
</reference>
<dbReference type="InterPro" id="IPR014729">
    <property type="entry name" value="Rossmann-like_a/b/a_fold"/>
</dbReference>
<dbReference type="OrthoDB" id="9782395at2"/>
<dbReference type="PANTHER" id="PTHR30336">
    <property type="entry name" value="INNER MEMBRANE PROTEIN, PROBABLE PERMEASE"/>
    <property type="match status" value="1"/>
</dbReference>